<dbReference type="Pfam" id="PF07700">
    <property type="entry name" value="HNOB"/>
    <property type="match status" value="1"/>
</dbReference>
<keyword evidence="6" id="KW-1185">Reference proteome</keyword>
<accession>A0A0H0Y9X6</accession>
<name>A0A0H0Y9X6_VIBAL</name>
<evidence type="ECO:0000313" key="3">
    <source>
        <dbReference type="EMBL" id="NMR73709.1"/>
    </source>
</evidence>
<dbReference type="Proteomes" id="UP000565155">
    <property type="component" value="Unassembled WGS sequence"/>
</dbReference>
<dbReference type="InterPro" id="IPR011644">
    <property type="entry name" value="Heme_NO-bd"/>
</dbReference>
<dbReference type="EMBL" id="LOSN02000001">
    <property type="protein sequence ID" value="PNP27243.1"/>
    <property type="molecule type" value="Genomic_DNA"/>
</dbReference>
<evidence type="ECO:0000313" key="9">
    <source>
        <dbReference type="Proteomes" id="UP000714625"/>
    </source>
</evidence>
<reference evidence="5 6" key="1">
    <citation type="submission" date="2017-12" db="EMBL/GenBank/DDBJ databases">
        <title>FDA dAtabase for Regulatory Grade micrObial Sequences (FDA-ARGOS): Supporting development and validation of Infectious Disease Dx tests.</title>
        <authorList>
            <person name="Hoffmann M."/>
            <person name="Allard M."/>
            <person name="Evans P."/>
            <person name="Brown E."/>
            <person name="Tallon L.J."/>
            <person name="Sadzewicz L."/>
            <person name="Sengamalay N."/>
            <person name="Ott S."/>
            <person name="Godinez A."/>
            <person name="Nagaraj S."/>
            <person name="Vavikolanu K."/>
            <person name="Aluvathingal J."/>
            <person name="Nadendla S."/>
            <person name="Hobson J."/>
            <person name="Sichtig H."/>
        </authorList>
    </citation>
    <scope>NUCLEOTIDE SEQUENCE [LARGE SCALE GENOMIC DNA]</scope>
    <source>
        <strain evidence="6">ATCC 17749</strain>
        <strain evidence="5">FDAARGOS_97</strain>
    </source>
</reference>
<evidence type="ECO:0000313" key="2">
    <source>
        <dbReference type="EMBL" id="EGQ9134663.1"/>
    </source>
</evidence>
<dbReference type="OrthoDB" id="7266652at2"/>
<sequence length="179" mass="20357">MKGIIFTEFMELVEEKFGLDVLDQVLDLSNDEGVYTAVGSYDHKDLVKLIVNLSKVSGVPPEQLQEVFGECVFLNLLRSIPSHASLQQCETTFQFVRHVEDFIHVEVKKLYPDANPPQFDFISENQSQLVFDYHSARCMSHVCLGLIKGCAAHFGEVVHIKHQNQSEDGSKVRFWLEAQ</sequence>
<evidence type="ECO:0000313" key="4">
    <source>
        <dbReference type="EMBL" id="NOI11623.1"/>
    </source>
</evidence>
<reference evidence="2" key="3">
    <citation type="submission" date="2019-11" db="EMBL/GenBank/DDBJ databases">
        <authorList>
            <consortium name="PulseNet: The National Subtyping Network for Foodborne Disease Surveillance"/>
            <person name="Tarr C.L."/>
            <person name="Trees E."/>
            <person name="Katz L.S."/>
            <person name="Carleton-Romer H.A."/>
            <person name="Stroika S."/>
            <person name="Kucerova Z."/>
            <person name="Roache K.F."/>
            <person name="Sabol A.L."/>
            <person name="Besser J."/>
            <person name="Gerner-Smidt P."/>
        </authorList>
    </citation>
    <scope>NUCLEOTIDE SEQUENCE</scope>
    <source>
        <strain evidence="2">PNUSAV001129</strain>
    </source>
</reference>
<proteinExistence type="predicted"/>
<dbReference type="EMBL" id="JABCMA010000006">
    <property type="protein sequence ID" value="NMR73709.1"/>
    <property type="molecule type" value="Genomic_DNA"/>
</dbReference>
<reference evidence="4 7" key="2">
    <citation type="submission" date="2019-09" db="EMBL/GenBank/DDBJ databases">
        <title>Draft genome sequencing and comparative genomics of hatchery-associated Vibrios.</title>
        <authorList>
            <person name="Kehlet-Delgado H."/>
            <person name="Mueller R.S."/>
        </authorList>
    </citation>
    <scope>NUCLEOTIDE SEQUENCE [LARGE SCALE GENOMIC DNA]</scope>
    <source>
        <strain evidence="4 7">081416A</strain>
    </source>
</reference>
<dbReference type="InterPro" id="IPR024096">
    <property type="entry name" value="NO_sig/Golgi_transp_ligand-bd"/>
</dbReference>
<dbReference type="STRING" id="663.BAU10_08600"/>
<dbReference type="Proteomes" id="UP000714625">
    <property type="component" value="Unassembled WGS sequence"/>
</dbReference>
<evidence type="ECO:0000313" key="6">
    <source>
        <dbReference type="Proteomes" id="UP000054316"/>
    </source>
</evidence>
<dbReference type="EMBL" id="AAXMUW010000008">
    <property type="protein sequence ID" value="EGQ9134663.1"/>
    <property type="molecule type" value="Genomic_DNA"/>
</dbReference>
<dbReference type="SUPFAM" id="SSF111126">
    <property type="entry name" value="Ligand-binding domain in the NO signalling and Golgi transport"/>
    <property type="match status" value="1"/>
</dbReference>
<gene>
    <name evidence="5" type="ORF">AL553_012745</name>
    <name evidence="4" type="ORF">F0254_22595</name>
    <name evidence="2" type="ORF">GHY86_05760</name>
    <name evidence="3" type="ORF">HKB35_08790</name>
</gene>
<feature type="domain" description="Heme NO-binding" evidence="1">
    <location>
        <begin position="2"/>
        <end position="162"/>
    </location>
</feature>
<organism evidence="2 9">
    <name type="scientific">Vibrio alginolyticus</name>
    <dbReference type="NCBI Taxonomy" id="663"/>
    <lineage>
        <taxon>Bacteria</taxon>
        <taxon>Pseudomonadati</taxon>
        <taxon>Pseudomonadota</taxon>
        <taxon>Gammaproteobacteria</taxon>
        <taxon>Vibrionales</taxon>
        <taxon>Vibrionaceae</taxon>
        <taxon>Vibrio</taxon>
    </lineage>
</organism>
<dbReference type="Proteomes" id="UP000532247">
    <property type="component" value="Unassembled WGS sequence"/>
</dbReference>
<dbReference type="Proteomes" id="UP000054316">
    <property type="component" value="Unassembled WGS sequence"/>
</dbReference>
<dbReference type="AlphaFoldDB" id="A0A0H0Y9X6"/>
<protein>
    <submittedName>
        <fullName evidence="2">Guanylate cyclase</fullName>
    </submittedName>
    <submittedName>
        <fullName evidence="3">Heme NO-binding domain-containing protein</fullName>
    </submittedName>
</protein>
<dbReference type="RefSeq" id="WP_005388282.1">
    <property type="nucleotide sequence ID" value="NZ_AP023185.1"/>
</dbReference>
<comment type="caution">
    <text evidence="2">The sequence shown here is derived from an EMBL/GenBank/DDBJ whole genome shotgun (WGS) entry which is preliminary data.</text>
</comment>
<dbReference type="Gene3D" id="3.90.1520.10">
    <property type="entry name" value="H-NOX domain"/>
    <property type="match status" value="1"/>
</dbReference>
<dbReference type="eggNOG" id="COG1719">
    <property type="taxonomic scope" value="Bacteria"/>
</dbReference>
<reference evidence="3 8" key="4">
    <citation type="submission" date="2020-04" db="EMBL/GenBank/DDBJ databases">
        <title>Whole-genome sequencing of Vibrio spp. from China reveals different genetic environments of blaCTX-M-14 among diverse lineages.</title>
        <authorList>
            <person name="Zheng Z."/>
            <person name="Ye L."/>
            <person name="Chen S."/>
        </authorList>
    </citation>
    <scope>NUCLEOTIDE SEQUENCE [LARGE SCALE GENOMIC DNA]</scope>
    <source>
        <strain evidence="3 8">Vb1636</strain>
    </source>
</reference>
<evidence type="ECO:0000313" key="5">
    <source>
        <dbReference type="EMBL" id="PNP27243.1"/>
    </source>
</evidence>
<evidence type="ECO:0000313" key="8">
    <source>
        <dbReference type="Proteomes" id="UP000565155"/>
    </source>
</evidence>
<evidence type="ECO:0000259" key="1">
    <source>
        <dbReference type="Pfam" id="PF07700"/>
    </source>
</evidence>
<dbReference type="PANTHER" id="PTHR45655:SF13">
    <property type="entry name" value="SOLUBLE GUANYLATE CYCLASE GCY-32-RELATED"/>
    <property type="match status" value="1"/>
</dbReference>
<evidence type="ECO:0000313" key="7">
    <source>
        <dbReference type="Proteomes" id="UP000532247"/>
    </source>
</evidence>
<dbReference type="InterPro" id="IPR038158">
    <property type="entry name" value="H-NOX_domain_sf"/>
</dbReference>
<dbReference type="GO" id="GO:0020037">
    <property type="term" value="F:heme binding"/>
    <property type="evidence" value="ECO:0007669"/>
    <property type="project" value="InterPro"/>
</dbReference>
<dbReference type="PANTHER" id="PTHR45655">
    <property type="entry name" value="GUANYLATE CYCLASE SOLUBLE SUBUNIT BETA-2"/>
    <property type="match status" value="1"/>
</dbReference>
<dbReference type="GeneID" id="75167332"/>
<dbReference type="EMBL" id="VTYF01000019">
    <property type="protein sequence ID" value="NOI11623.1"/>
    <property type="molecule type" value="Genomic_DNA"/>
</dbReference>